<gene>
    <name evidence="5 10" type="primary">nusG</name>
    <name evidence="10" type="ORF">GCM10010831_22850</name>
</gene>
<reference evidence="10 11" key="1">
    <citation type="journal article" date="2014" name="Int. J. Syst. Evol. Microbiol.">
        <title>Complete genome sequence of Corynebacterium casei LMG S-19264T (=DSM 44701T), isolated from a smear-ripened cheese.</title>
        <authorList>
            <consortium name="US DOE Joint Genome Institute (JGI-PGF)"/>
            <person name="Walter F."/>
            <person name="Albersmeier A."/>
            <person name="Kalinowski J."/>
            <person name="Ruckert C."/>
        </authorList>
    </citation>
    <scope>NUCLEOTIDE SEQUENCE [LARGE SCALE GENOMIC DNA]</scope>
    <source>
        <strain evidence="10 11">CGMCC 1.12925</strain>
    </source>
</reference>
<dbReference type="PROSITE" id="PS01014">
    <property type="entry name" value="NUSG"/>
    <property type="match status" value="1"/>
</dbReference>
<dbReference type="Gene3D" id="2.30.30.30">
    <property type="match status" value="1"/>
</dbReference>
<dbReference type="RefSeq" id="WP_188406999.1">
    <property type="nucleotide sequence ID" value="NZ_BMGL01000014.1"/>
</dbReference>
<dbReference type="HAMAP" id="MF_00948">
    <property type="entry name" value="NusG"/>
    <property type="match status" value="1"/>
</dbReference>
<dbReference type="AlphaFoldDB" id="A0A917EBH4"/>
<evidence type="ECO:0000256" key="6">
    <source>
        <dbReference type="NCBIfam" id="TIGR00922"/>
    </source>
</evidence>
<evidence type="ECO:0000256" key="5">
    <source>
        <dbReference type="HAMAP-Rule" id="MF_00948"/>
    </source>
</evidence>
<dbReference type="CDD" id="cd06091">
    <property type="entry name" value="KOW_NusG"/>
    <property type="match status" value="1"/>
</dbReference>
<dbReference type="InterPro" id="IPR001062">
    <property type="entry name" value="Transcrpt_antiterm_NusG"/>
</dbReference>
<evidence type="ECO:0000256" key="2">
    <source>
        <dbReference type="ARBA" id="ARBA00022814"/>
    </source>
</evidence>
<dbReference type="InterPro" id="IPR036735">
    <property type="entry name" value="NGN_dom_sf"/>
</dbReference>
<dbReference type="InterPro" id="IPR047050">
    <property type="entry name" value="NGN"/>
</dbReference>
<evidence type="ECO:0000259" key="8">
    <source>
        <dbReference type="SMART" id="SM00738"/>
    </source>
</evidence>
<dbReference type="InterPro" id="IPR008991">
    <property type="entry name" value="Translation_prot_SH3-like_sf"/>
</dbReference>
<accession>A0A917EBH4</accession>
<evidence type="ECO:0000313" key="11">
    <source>
        <dbReference type="Proteomes" id="UP000599688"/>
    </source>
</evidence>
<dbReference type="SMART" id="SM00739">
    <property type="entry name" value="KOW"/>
    <property type="match status" value="1"/>
</dbReference>
<evidence type="ECO:0000259" key="9">
    <source>
        <dbReference type="SMART" id="SM00739"/>
    </source>
</evidence>
<evidence type="ECO:0000256" key="7">
    <source>
        <dbReference type="RuleBase" id="RU000538"/>
    </source>
</evidence>
<keyword evidence="11" id="KW-1185">Reference proteome</keyword>
<keyword evidence="3 5" id="KW-0805">Transcription regulation</keyword>
<dbReference type="GO" id="GO:0005829">
    <property type="term" value="C:cytosol"/>
    <property type="evidence" value="ECO:0007669"/>
    <property type="project" value="TreeGrafter"/>
</dbReference>
<dbReference type="InterPro" id="IPR043425">
    <property type="entry name" value="NusG-like"/>
</dbReference>
<dbReference type="PRINTS" id="PR00338">
    <property type="entry name" value="NUSGTNSCPFCT"/>
</dbReference>
<dbReference type="CDD" id="cd09891">
    <property type="entry name" value="NGN_Bact_1"/>
    <property type="match status" value="1"/>
</dbReference>
<keyword evidence="2 5" id="KW-0889">Transcription antitermination</keyword>
<dbReference type="GO" id="GO:0031564">
    <property type="term" value="P:transcription antitermination"/>
    <property type="evidence" value="ECO:0007669"/>
    <property type="project" value="UniProtKB-UniRule"/>
</dbReference>
<proteinExistence type="inferred from homology"/>
<dbReference type="EMBL" id="BMGL01000014">
    <property type="protein sequence ID" value="GGE21228.1"/>
    <property type="molecule type" value="Genomic_DNA"/>
</dbReference>
<keyword evidence="4 5" id="KW-0804">Transcription</keyword>
<dbReference type="GO" id="GO:0006354">
    <property type="term" value="P:DNA-templated transcription elongation"/>
    <property type="evidence" value="ECO:0007669"/>
    <property type="project" value="UniProtKB-UniRule"/>
</dbReference>
<sequence length="183" mass="20660">MSDTSIKKWYVVRSVSGQENKVKDYIEKEISHEGLSDFIDEILVPTEKVVQIRNGKKYNKEKVYFPGYIMINAALEGEVAHIIKNINGVIGFLGETKGGDPVPLRRSEVNRLLGKVDELSTQKENVAIPFTVGESVKVVDGPFNTFTGVIEEVNEEKRKLKVMVKIFGRKTPVELSYMQVEKI</sequence>
<dbReference type="GO" id="GO:0006353">
    <property type="term" value="P:DNA-templated transcription termination"/>
    <property type="evidence" value="ECO:0007669"/>
    <property type="project" value="UniProtKB-UniRule"/>
</dbReference>
<dbReference type="SMART" id="SM00738">
    <property type="entry name" value="NGN"/>
    <property type="match status" value="1"/>
</dbReference>
<dbReference type="Pfam" id="PF00467">
    <property type="entry name" value="KOW"/>
    <property type="match status" value="1"/>
</dbReference>
<name>A0A917EBH4_9FLAO</name>
<dbReference type="InterPro" id="IPR014722">
    <property type="entry name" value="Rib_uL2_dom2"/>
</dbReference>
<dbReference type="NCBIfam" id="TIGR00922">
    <property type="entry name" value="nusG"/>
    <property type="match status" value="1"/>
</dbReference>
<protein>
    <recommendedName>
        <fullName evidence="5 6">Transcription termination/antitermination protein NusG</fullName>
    </recommendedName>
</protein>
<feature type="domain" description="NusG-like N-terminal" evidence="8">
    <location>
        <begin position="6"/>
        <end position="116"/>
    </location>
</feature>
<feature type="domain" description="KOW" evidence="9">
    <location>
        <begin position="129"/>
        <end position="156"/>
    </location>
</feature>
<dbReference type="SUPFAM" id="SSF82679">
    <property type="entry name" value="N-utilization substance G protein NusG, N-terminal domain"/>
    <property type="match status" value="1"/>
</dbReference>
<dbReference type="PANTHER" id="PTHR30265:SF2">
    <property type="entry name" value="TRANSCRIPTION TERMINATION_ANTITERMINATION PROTEIN NUSG"/>
    <property type="match status" value="1"/>
</dbReference>
<dbReference type="PANTHER" id="PTHR30265">
    <property type="entry name" value="RHO-INTERACTING TRANSCRIPTION TERMINATION FACTOR NUSG"/>
    <property type="match status" value="1"/>
</dbReference>
<dbReference type="Pfam" id="PF02357">
    <property type="entry name" value="NusG"/>
    <property type="match status" value="1"/>
</dbReference>
<evidence type="ECO:0000256" key="1">
    <source>
        <dbReference type="ARBA" id="ARBA00022472"/>
    </source>
</evidence>
<dbReference type="InterPro" id="IPR006645">
    <property type="entry name" value="NGN-like_dom"/>
</dbReference>
<evidence type="ECO:0000256" key="4">
    <source>
        <dbReference type="ARBA" id="ARBA00023163"/>
    </source>
</evidence>
<comment type="function">
    <text evidence="5 7">Participates in transcription elongation, termination and antitermination.</text>
</comment>
<comment type="similarity">
    <text evidence="5 7">Belongs to the NusG family.</text>
</comment>
<dbReference type="Gene3D" id="3.30.70.940">
    <property type="entry name" value="NusG, N-terminal domain"/>
    <property type="match status" value="1"/>
</dbReference>
<dbReference type="GO" id="GO:0032784">
    <property type="term" value="P:regulation of DNA-templated transcription elongation"/>
    <property type="evidence" value="ECO:0007669"/>
    <property type="project" value="InterPro"/>
</dbReference>
<keyword evidence="1 5" id="KW-0806">Transcription termination</keyword>
<evidence type="ECO:0000313" key="10">
    <source>
        <dbReference type="EMBL" id="GGE21228.1"/>
    </source>
</evidence>
<dbReference type="Proteomes" id="UP000599688">
    <property type="component" value="Unassembled WGS sequence"/>
</dbReference>
<dbReference type="SUPFAM" id="SSF50104">
    <property type="entry name" value="Translation proteins SH3-like domain"/>
    <property type="match status" value="1"/>
</dbReference>
<dbReference type="FunFam" id="2.30.30.30:FF:000002">
    <property type="entry name" value="Transcription termination/antitermination factor NusG"/>
    <property type="match status" value="1"/>
</dbReference>
<dbReference type="InterPro" id="IPR005824">
    <property type="entry name" value="KOW"/>
</dbReference>
<comment type="caution">
    <text evidence="10">The sequence shown here is derived from an EMBL/GenBank/DDBJ whole genome shotgun (WGS) entry which is preliminary data.</text>
</comment>
<organism evidence="10 11">
    <name type="scientific">Psychroflexus salis</name>
    <dbReference type="NCBI Taxonomy" id="1526574"/>
    <lineage>
        <taxon>Bacteria</taxon>
        <taxon>Pseudomonadati</taxon>
        <taxon>Bacteroidota</taxon>
        <taxon>Flavobacteriia</taxon>
        <taxon>Flavobacteriales</taxon>
        <taxon>Flavobacteriaceae</taxon>
        <taxon>Psychroflexus</taxon>
    </lineage>
</organism>
<evidence type="ECO:0000256" key="3">
    <source>
        <dbReference type="ARBA" id="ARBA00023015"/>
    </source>
</evidence>
<dbReference type="InterPro" id="IPR015869">
    <property type="entry name" value="Transcrpt_antiterm_NusG_bac_CS"/>
</dbReference>